<dbReference type="Pfam" id="PF10536">
    <property type="entry name" value="PMD"/>
    <property type="match status" value="1"/>
</dbReference>
<feature type="domain" description="Aminotransferase-like plant mobile" evidence="2">
    <location>
        <begin position="3"/>
        <end position="172"/>
    </location>
</feature>
<evidence type="ECO:0000313" key="3">
    <source>
        <dbReference type="EMBL" id="KAL0349910.1"/>
    </source>
</evidence>
<dbReference type="InterPro" id="IPR019557">
    <property type="entry name" value="AminoTfrase-like_pln_mobile"/>
</dbReference>
<reference evidence="3" key="2">
    <citation type="journal article" date="2024" name="Plant">
        <title>Genomic evolution and insights into agronomic trait innovations of Sesamum species.</title>
        <authorList>
            <person name="Miao H."/>
            <person name="Wang L."/>
            <person name="Qu L."/>
            <person name="Liu H."/>
            <person name="Sun Y."/>
            <person name="Le M."/>
            <person name="Wang Q."/>
            <person name="Wei S."/>
            <person name="Zheng Y."/>
            <person name="Lin W."/>
            <person name="Duan Y."/>
            <person name="Cao H."/>
            <person name="Xiong S."/>
            <person name="Wang X."/>
            <person name="Wei L."/>
            <person name="Li C."/>
            <person name="Ma Q."/>
            <person name="Ju M."/>
            <person name="Zhao R."/>
            <person name="Li G."/>
            <person name="Mu C."/>
            <person name="Tian Q."/>
            <person name="Mei H."/>
            <person name="Zhang T."/>
            <person name="Gao T."/>
            <person name="Zhang H."/>
        </authorList>
    </citation>
    <scope>NUCLEOTIDE SEQUENCE</scope>
    <source>
        <strain evidence="3">G02</strain>
    </source>
</reference>
<sequence>MASLMANGRRVNLAIPVLASIYEGLNTIATSPKPAGTSHSFPIHFIYAWLACYVKTHYSVWQELRGPKMTRFSGEGGAKYYEPREARKRIHKAEFVSWACNMLVKAEPFKFVDDGRAEELDHSYFVAIRSSYLTLRRGGRFIVEPYSPHRFGRQFGYYQDVPGTLRPKSIKITLKRKKDEGKQVDGGENDPPHALIPPIVIECDSQAAVVEASKGKCSSHNVADSDSSNKDRHWKRQRKEATPLKAAETNASRSSLANFVAEVVLP</sequence>
<comment type="caution">
    <text evidence="3">The sequence shown here is derived from an EMBL/GenBank/DDBJ whole genome shotgun (WGS) entry which is preliminary data.</text>
</comment>
<dbReference type="EMBL" id="JACGWJ010000018">
    <property type="protein sequence ID" value="KAL0349910.1"/>
    <property type="molecule type" value="Genomic_DNA"/>
</dbReference>
<feature type="region of interest" description="Disordered" evidence="1">
    <location>
        <begin position="214"/>
        <end position="252"/>
    </location>
</feature>
<proteinExistence type="predicted"/>
<dbReference type="PANTHER" id="PTHR36607:SF23">
    <property type="entry name" value="AMINOTRANSFERASE-LIKE PLANT MOBILE DOMAIN-CONTAINING PROTEIN"/>
    <property type="match status" value="1"/>
</dbReference>
<organism evidence="3">
    <name type="scientific">Sesamum radiatum</name>
    <name type="common">Black benniseed</name>
    <dbReference type="NCBI Taxonomy" id="300843"/>
    <lineage>
        <taxon>Eukaryota</taxon>
        <taxon>Viridiplantae</taxon>
        <taxon>Streptophyta</taxon>
        <taxon>Embryophyta</taxon>
        <taxon>Tracheophyta</taxon>
        <taxon>Spermatophyta</taxon>
        <taxon>Magnoliopsida</taxon>
        <taxon>eudicotyledons</taxon>
        <taxon>Gunneridae</taxon>
        <taxon>Pentapetalae</taxon>
        <taxon>asterids</taxon>
        <taxon>lamiids</taxon>
        <taxon>Lamiales</taxon>
        <taxon>Pedaliaceae</taxon>
        <taxon>Sesamum</taxon>
    </lineage>
</organism>
<dbReference type="PANTHER" id="PTHR36607">
    <property type="entry name" value="1,2-DIHYDROXY-3-KETO-5-METHYLTHIOPENTENE DIOXYGENASE 4"/>
    <property type="match status" value="1"/>
</dbReference>
<evidence type="ECO:0000256" key="1">
    <source>
        <dbReference type="SAM" id="MobiDB-lite"/>
    </source>
</evidence>
<name>A0AAW2P1Q3_SESRA</name>
<dbReference type="AlphaFoldDB" id="A0AAW2P1Q3"/>
<gene>
    <name evidence="3" type="ORF">Sradi_4140200</name>
</gene>
<feature type="compositionally biased region" description="Polar residues" evidence="1">
    <location>
        <begin position="216"/>
        <end position="226"/>
    </location>
</feature>
<protein>
    <recommendedName>
        <fullName evidence="2">Aminotransferase-like plant mobile domain-containing protein</fullName>
    </recommendedName>
</protein>
<accession>A0AAW2P1Q3</accession>
<evidence type="ECO:0000259" key="2">
    <source>
        <dbReference type="Pfam" id="PF10536"/>
    </source>
</evidence>
<reference evidence="3" key="1">
    <citation type="submission" date="2020-06" db="EMBL/GenBank/DDBJ databases">
        <authorList>
            <person name="Li T."/>
            <person name="Hu X."/>
            <person name="Zhang T."/>
            <person name="Song X."/>
            <person name="Zhang H."/>
            <person name="Dai N."/>
            <person name="Sheng W."/>
            <person name="Hou X."/>
            <person name="Wei L."/>
        </authorList>
    </citation>
    <scope>NUCLEOTIDE SEQUENCE</scope>
    <source>
        <strain evidence="3">G02</strain>
        <tissue evidence="3">Leaf</tissue>
    </source>
</reference>